<name>A0A9P7RP67_9AGAR</name>
<organism evidence="2 3">
    <name type="scientific">Marasmius oreades</name>
    <name type="common">fairy-ring Marasmius</name>
    <dbReference type="NCBI Taxonomy" id="181124"/>
    <lineage>
        <taxon>Eukaryota</taxon>
        <taxon>Fungi</taxon>
        <taxon>Dikarya</taxon>
        <taxon>Basidiomycota</taxon>
        <taxon>Agaricomycotina</taxon>
        <taxon>Agaricomycetes</taxon>
        <taxon>Agaricomycetidae</taxon>
        <taxon>Agaricales</taxon>
        <taxon>Marasmiineae</taxon>
        <taxon>Marasmiaceae</taxon>
        <taxon>Marasmius</taxon>
    </lineage>
</organism>
<accession>A0A9P7RP67</accession>
<evidence type="ECO:0000256" key="1">
    <source>
        <dbReference type="SAM" id="MobiDB-lite"/>
    </source>
</evidence>
<proteinExistence type="predicted"/>
<protein>
    <submittedName>
        <fullName evidence="2">Uncharacterized protein</fullName>
    </submittedName>
</protein>
<dbReference type="EMBL" id="CM032190">
    <property type="protein sequence ID" value="KAG7086770.1"/>
    <property type="molecule type" value="Genomic_DNA"/>
</dbReference>
<dbReference type="AlphaFoldDB" id="A0A9P7RP67"/>
<reference evidence="2" key="1">
    <citation type="journal article" date="2021" name="Genome Biol. Evol.">
        <title>The assembled and annotated genome of the fairy-ring fungus Marasmius oreades.</title>
        <authorList>
            <person name="Hiltunen M."/>
            <person name="Ament-Velasquez S.L."/>
            <person name="Johannesson H."/>
        </authorList>
    </citation>
    <scope>NUCLEOTIDE SEQUENCE</scope>
    <source>
        <strain evidence="2">03SP1</strain>
    </source>
</reference>
<dbReference type="GeneID" id="66071776"/>
<dbReference type="RefSeq" id="XP_043003241.1">
    <property type="nucleotide sequence ID" value="XM_043159638.1"/>
</dbReference>
<evidence type="ECO:0000313" key="3">
    <source>
        <dbReference type="Proteomes" id="UP001049176"/>
    </source>
</evidence>
<gene>
    <name evidence="2" type="ORF">E1B28_002700</name>
</gene>
<sequence length="107" mass="11768">MAGGERFRPLDNRFCVFFVPPDYMDGQVAPFEALSEGTDVPFHTMVTARNSDEGAMDVDLPTSPYNLSMESLDDPGTFVADDFVTASTDMEVDSGANSPKDELVRRH</sequence>
<dbReference type="Proteomes" id="UP001049176">
    <property type="component" value="Chromosome 10"/>
</dbReference>
<dbReference type="KEGG" id="more:E1B28_002700"/>
<keyword evidence="3" id="KW-1185">Reference proteome</keyword>
<evidence type="ECO:0000313" key="2">
    <source>
        <dbReference type="EMBL" id="KAG7086770.1"/>
    </source>
</evidence>
<comment type="caution">
    <text evidence="2">The sequence shown here is derived from an EMBL/GenBank/DDBJ whole genome shotgun (WGS) entry which is preliminary data.</text>
</comment>
<feature type="region of interest" description="Disordered" evidence="1">
    <location>
        <begin position="53"/>
        <end position="73"/>
    </location>
</feature>